<feature type="region of interest" description="Disordered" evidence="4">
    <location>
        <begin position="129"/>
        <end position="149"/>
    </location>
</feature>
<feature type="region of interest" description="Disordered" evidence="4">
    <location>
        <begin position="194"/>
        <end position="226"/>
    </location>
</feature>
<dbReference type="OrthoDB" id="19174at2759"/>
<dbReference type="Proteomes" id="UP000307440">
    <property type="component" value="Unassembled WGS sequence"/>
</dbReference>
<dbReference type="Gene3D" id="1.25.40.20">
    <property type="entry name" value="Ankyrin repeat-containing domain"/>
    <property type="match status" value="1"/>
</dbReference>
<evidence type="ECO:0000313" key="6">
    <source>
        <dbReference type="Proteomes" id="UP000307440"/>
    </source>
</evidence>
<evidence type="ECO:0000256" key="1">
    <source>
        <dbReference type="ARBA" id="ARBA00022737"/>
    </source>
</evidence>
<organism evidence="5 6">
    <name type="scientific">Coprinopsis marcescibilis</name>
    <name type="common">Agaric fungus</name>
    <name type="synonym">Psathyrella marcescibilis</name>
    <dbReference type="NCBI Taxonomy" id="230819"/>
    <lineage>
        <taxon>Eukaryota</taxon>
        <taxon>Fungi</taxon>
        <taxon>Dikarya</taxon>
        <taxon>Basidiomycota</taxon>
        <taxon>Agaricomycotina</taxon>
        <taxon>Agaricomycetes</taxon>
        <taxon>Agaricomycetidae</taxon>
        <taxon>Agaricales</taxon>
        <taxon>Agaricineae</taxon>
        <taxon>Psathyrellaceae</taxon>
        <taxon>Coprinopsis</taxon>
    </lineage>
</organism>
<evidence type="ECO:0000256" key="4">
    <source>
        <dbReference type="SAM" id="MobiDB-lite"/>
    </source>
</evidence>
<reference evidence="5 6" key="1">
    <citation type="journal article" date="2019" name="Nat. Ecol. Evol.">
        <title>Megaphylogeny resolves global patterns of mushroom evolution.</title>
        <authorList>
            <person name="Varga T."/>
            <person name="Krizsan K."/>
            <person name="Foldi C."/>
            <person name="Dima B."/>
            <person name="Sanchez-Garcia M."/>
            <person name="Sanchez-Ramirez S."/>
            <person name="Szollosi G.J."/>
            <person name="Szarkandi J.G."/>
            <person name="Papp V."/>
            <person name="Albert L."/>
            <person name="Andreopoulos W."/>
            <person name="Angelini C."/>
            <person name="Antonin V."/>
            <person name="Barry K.W."/>
            <person name="Bougher N.L."/>
            <person name="Buchanan P."/>
            <person name="Buyck B."/>
            <person name="Bense V."/>
            <person name="Catcheside P."/>
            <person name="Chovatia M."/>
            <person name="Cooper J."/>
            <person name="Damon W."/>
            <person name="Desjardin D."/>
            <person name="Finy P."/>
            <person name="Geml J."/>
            <person name="Haridas S."/>
            <person name="Hughes K."/>
            <person name="Justo A."/>
            <person name="Karasinski D."/>
            <person name="Kautmanova I."/>
            <person name="Kiss B."/>
            <person name="Kocsube S."/>
            <person name="Kotiranta H."/>
            <person name="LaButti K.M."/>
            <person name="Lechner B.E."/>
            <person name="Liimatainen K."/>
            <person name="Lipzen A."/>
            <person name="Lukacs Z."/>
            <person name="Mihaltcheva S."/>
            <person name="Morgado L.N."/>
            <person name="Niskanen T."/>
            <person name="Noordeloos M.E."/>
            <person name="Ohm R.A."/>
            <person name="Ortiz-Santana B."/>
            <person name="Ovrebo C."/>
            <person name="Racz N."/>
            <person name="Riley R."/>
            <person name="Savchenko A."/>
            <person name="Shiryaev A."/>
            <person name="Soop K."/>
            <person name="Spirin V."/>
            <person name="Szebenyi C."/>
            <person name="Tomsovsky M."/>
            <person name="Tulloss R.E."/>
            <person name="Uehling J."/>
            <person name="Grigoriev I.V."/>
            <person name="Vagvolgyi C."/>
            <person name="Papp T."/>
            <person name="Martin F.M."/>
            <person name="Miettinen O."/>
            <person name="Hibbett D.S."/>
            <person name="Nagy L.G."/>
        </authorList>
    </citation>
    <scope>NUCLEOTIDE SEQUENCE [LARGE SCALE GENOMIC DNA]</scope>
    <source>
        <strain evidence="5 6">CBS 121175</strain>
    </source>
</reference>
<evidence type="ECO:0000256" key="2">
    <source>
        <dbReference type="ARBA" id="ARBA00023043"/>
    </source>
</evidence>
<dbReference type="SMART" id="SM00248">
    <property type="entry name" value="ANK"/>
    <property type="match status" value="2"/>
</dbReference>
<evidence type="ECO:0000313" key="5">
    <source>
        <dbReference type="EMBL" id="TFK28087.1"/>
    </source>
</evidence>
<accession>A0A5C3L5L5</accession>
<protein>
    <submittedName>
        <fullName evidence="5">Ankyrin</fullName>
    </submittedName>
</protein>
<name>A0A5C3L5L5_COPMA</name>
<keyword evidence="1" id="KW-0677">Repeat</keyword>
<dbReference type="Pfam" id="PF13857">
    <property type="entry name" value="Ank_5"/>
    <property type="match status" value="1"/>
</dbReference>
<keyword evidence="2 3" id="KW-0040">ANK repeat</keyword>
<keyword evidence="6" id="KW-1185">Reference proteome</keyword>
<dbReference type="InterPro" id="IPR036770">
    <property type="entry name" value="Ankyrin_rpt-contain_sf"/>
</dbReference>
<evidence type="ECO:0000256" key="3">
    <source>
        <dbReference type="PROSITE-ProRule" id="PRU00023"/>
    </source>
</evidence>
<dbReference type="SUPFAM" id="SSF48403">
    <property type="entry name" value="Ankyrin repeat"/>
    <property type="match status" value="1"/>
</dbReference>
<dbReference type="InterPro" id="IPR002110">
    <property type="entry name" value="Ankyrin_rpt"/>
</dbReference>
<dbReference type="PROSITE" id="PS50088">
    <property type="entry name" value="ANK_REPEAT"/>
    <property type="match status" value="1"/>
</dbReference>
<dbReference type="PANTHER" id="PTHR24171">
    <property type="entry name" value="ANKYRIN REPEAT DOMAIN-CONTAINING PROTEIN 39-RELATED"/>
    <property type="match status" value="1"/>
</dbReference>
<dbReference type="PROSITE" id="PS50297">
    <property type="entry name" value="ANK_REP_REGION"/>
    <property type="match status" value="1"/>
</dbReference>
<dbReference type="EMBL" id="ML210158">
    <property type="protein sequence ID" value="TFK28087.1"/>
    <property type="molecule type" value="Genomic_DNA"/>
</dbReference>
<dbReference type="STRING" id="230819.A0A5C3L5L5"/>
<sequence length="226" mass="24366">MAISARPLSNIWVAAGDGDLNRVRELVELHSASPNGPDENSYTPMHAAASYGHIHVLEYLVSRGGDVNVTDDDGDTPLYTVENLETAQYLVEHGAVVDRRNSEGISPIEHLSEDFQEVANYLQSLSSSLGQNHSQNSVVQPSQHSQDVASETLTSGLIASVQDILRRAEEEGRDPDEELQQAVARAVLDGLATGYQLTDSGTGGDRDRSQAPGDDEGSQAKRSRTE</sequence>
<feature type="repeat" description="ANK" evidence="3">
    <location>
        <begin position="40"/>
        <end position="72"/>
    </location>
</feature>
<proteinExistence type="predicted"/>
<dbReference type="AlphaFoldDB" id="A0A5C3L5L5"/>
<gene>
    <name evidence="5" type="ORF">FA15DRAFT_665563</name>
</gene>